<evidence type="ECO:0000256" key="1">
    <source>
        <dbReference type="SAM" id="MobiDB-lite"/>
    </source>
</evidence>
<dbReference type="OrthoDB" id="193478at2759"/>
<proteinExistence type="predicted"/>
<comment type="caution">
    <text evidence="3">The sequence shown here is derived from an EMBL/GenBank/DDBJ whole genome shotgun (WGS) entry which is preliminary data.</text>
</comment>
<feature type="transmembrane region" description="Helical" evidence="2">
    <location>
        <begin position="79"/>
        <end position="103"/>
    </location>
</feature>
<dbReference type="AlphaFoldDB" id="A0A8K0X7E4"/>
<dbReference type="Proteomes" id="UP000813385">
    <property type="component" value="Unassembled WGS sequence"/>
</dbReference>
<organism evidence="3 4">
    <name type="scientific">Plectosphaerella cucumerina</name>
    <dbReference type="NCBI Taxonomy" id="40658"/>
    <lineage>
        <taxon>Eukaryota</taxon>
        <taxon>Fungi</taxon>
        <taxon>Dikarya</taxon>
        <taxon>Ascomycota</taxon>
        <taxon>Pezizomycotina</taxon>
        <taxon>Sordariomycetes</taxon>
        <taxon>Hypocreomycetidae</taxon>
        <taxon>Glomerellales</taxon>
        <taxon>Plectosphaerellaceae</taxon>
        <taxon>Plectosphaerella</taxon>
    </lineage>
</organism>
<evidence type="ECO:0000313" key="4">
    <source>
        <dbReference type="Proteomes" id="UP000813385"/>
    </source>
</evidence>
<evidence type="ECO:0000256" key="2">
    <source>
        <dbReference type="SAM" id="Phobius"/>
    </source>
</evidence>
<dbReference type="Pfam" id="PF10067">
    <property type="entry name" value="DUF2306"/>
    <property type="match status" value="1"/>
</dbReference>
<dbReference type="InterPro" id="IPR018750">
    <property type="entry name" value="DUF2306_membrane"/>
</dbReference>
<name>A0A8K0X7E4_9PEZI</name>
<keyword evidence="2" id="KW-0472">Membrane</keyword>
<feature type="compositionally biased region" description="Polar residues" evidence="1">
    <location>
        <begin position="343"/>
        <end position="355"/>
    </location>
</feature>
<protein>
    <submittedName>
        <fullName evidence="3">Uncharacterized protein</fullName>
    </submittedName>
</protein>
<feature type="region of interest" description="Disordered" evidence="1">
    <location>
        <begin position="312"/>
        <end position="355"/>
    </location>
</feature>
<sequence length="355" mass="39299">MGTAVRPAPNAFVRIARKAYHPLGFSKGYNFVLFFIFFFTLLIFSLVSSPKINYNTFCMEDGEISGACFWYEKIPLHKVAIIMHLAGILPAGVLVCFQFVPVLRHKVILFHRINGYLVIALSLVGGIGGVIISRHAFGGGLDAQAFTGIATIMFLGSMLIAIVNIKRLQIEQHRAWMLRAWFYASSIITTRIIMITGVSIITYSGYHTSRSCEEVAFSMRDQNRTLELFPDCAAYFTGEDLEKWVAVSARFAANARDGIEVQAVLGLMFGPACWLALALHAIGIEIYLHLTPVEHERLRQVSYQRQVKAGMRHPGSAGLTADRLGDAAKWSPRDDDLDGTEMDGSSSASLPTTNR</sequence>
<gene>
    <name evidence="3" type="ORF">B0T11DRAFT_349262</name>
</gene>
<feature type="transmembrane region" description="Helical" evidence="2">
    <location>
        <begin position="115"/>
        <end position="137"/>
    </location>
</feature>
<evidence type="ECO:0000313" key="3">
    <source>
        <dbReference type="EMBL" id="KAH7367861.1"/>
    </source>
</evidence>
<keyword evidence="2" id="KW-1133">Transmembrane helix</keyword>
<feature type="compositionally biased region" description="Basic and acidic residues" evidence="1">
    <location>
        <begin position="323"/>
        <end position="334"/>
    </location>
</feature>
<keyword evidence="4" id="KW-1185">Reference proteome</keyword>
<feature type="transmembrane region" description="Helical" evidence="2">
    <location>
        <begin position="177"/>
        <end position="201"/>
    </location>
</feature>
<dbReference type="EMBL" id="JAGPXD010000002">
    <property type="protein sequence ID" value="KAH7367861.1"/>
    <property type="molecule type" value="Genomic_DNA"/>
</dbReference>
<feature type="transmembrane region" description="Helical" evidence="2">
    <location>
        <begin position="143"/>
        <end position="165"/>
    </location>
</feature>
<feature type="transmembrane region" description="Helical" evidence="2">
    <location>
        <begin position="264"/>
        <end position="290"/>
    </location>
</feature>
<feature type="transmembrane region" description="Helical" evidence="2">
    <location>
        <begin position="28"/>
        <end position="47"/>
    </location>
</feature>
<accession>A0A8K0X7E4</accession>
<reference evidence="3" key="1">
    <citation type="journal article" date="2021" name="Nat. Commun.">
        <title>Genetic determinants of endophytism in the Arabidopsis root mycobiome.</title>
        <authorList>
            <person name="Mesny F."/>
            <person name="Miyauchi S."/>
            <person name="Thiergart T."/>
            <person name="Pickel B."/>
            <person name="Atanasova L."/>
            <person name="Karlsson M."/>
            <person name="Huettel B."/>
            <person name="Barry K.W."/>
            <person name="Haridas S."/>
            <person name="Chen C."/>
            <person name="Bauer D."/>
            <person name="Andreopoulos W."/>
            <person name="Pangilinan J."/>
            <person name="LaButti K."/>
            <person name="Riley R."/>
            <person name="Lipzen A."/>
            <person name="Clum A."/>
            <person name="Drula E."/>
            <person name="Henrissat B."/>
            <person name="Kohler A."/>
            <person name="Grigoriev I.V."/>
            <person name="Martin F.M."/>
            <person name="Hacquard S."/>
        </authorList>
    </citation>
    <scope>NUCLEOTIDE SEQUENCE</scope>
    <source>
        <strain evidence="3">MPI-CAGE-AT-0016</strain>
    </source>
</reference>
<keyword evidence="2" id="KW-0812">Transmembrane</keyword>